<dbReference type="Proteomes" id="UP000323011">
    <property type="component" value="Unassembled WGS sequence"/>
</dbReference>
<dbReference type="OMA" id="NVPVRGM"/>
<dbReference type="SUPFAM" id="SSF50475">
    <property type="entry name" value="FMN-binding split barrel"/>
    <property type="match status" value="1"/>
</dbReference>
<evidence type="ECO:0000313" key="2">
    <source>
        <dbReference type="EMBL" id="KAA0151919.1"/>
    </source>
</evidence>
<dbReference type="InterPro" id="IPR002563">
    <property type="entry name" value="Flavin_Rdtase-like_dom"/>
</dbReference>
<proteinExistence type="predicted"/>
<organism evidence="3 4">
    <name type="scientific">Cafeteria roenbergensis</name>
    <name type="common">Marine flagellate</name>
    <dbReference type="NCBI Taxonomy" id="33653"/>
    <lineage>
        <taxon>Eukaryota</taxon>
        <taxon>Sar</taxon>
        <taxon>Stramenopiles</taxon>
        <taxon>Bigyra</taxon>
        <taxon>Opalozoa</taxon>
        <taxon>Bicosoecida</taxon>
        <taxon>Cafeteriaceae</taxon>
        <taxon>Cafeteria</taxon>
    </lineage>
</organism>
<accession>A0A5A8ECD2</accession>
<dbReference type="AlphaFoldDB" id="A0A5A8ECD2"/>
<reference evidence="4 5" key="1">
    <citation type="submission" date="2019-07" db="EMBL/GenBank/DDBJ databases">
        <title>Genomes of Cafeteria roenbergensis.</title>
        <authorList>
            <person name="Fischer M.G."/>
            <person name="Hackl T."/>
            <person name="Roman M."/>
        </authorList>
    </citation>
    <scope>NUCLEOTIDE SEQUENCE [LARGE SCALE GENOMIC DNA]</scope>
    <source>
        <strain evidence="2 5">BVI</strain>
        <strain evidence="3 4">E4-10P</strain>
    </source>
</reference>
<sequence>MAAAAGGEAVCDVLHVAARLLYPNPVCLLGTVGPEGVPNFMTVSWLTCIDNDGSVFLSVNERRCSAANLLASRRLCLSVAVDGMQSLLVAVGSCHGAQEGLPKSEALGIDCCLPGWAGEWAAEGGPPAAVCGAAHVVVEVASVDTQAGHHRIVGTIAGAWVRRSMWAGRTYAVAAEGGHSDASELCGSPHDEAADAQPRGLLTFLGSRRFGVVRPAAAPRKPGSDKRA</sequence>
<dbReference type="EMBL" id="VLTO01000015">
    <property type="protein sequence ID" value="KAA0175199.1"/>
    <property type="molecule type" value="Genomic_DNA"/>
</dbReference>
<dbReference type="InterPro" id="IPR012349">
    <property type="entry name" value="Split_barrel_FMN-bd"/>
</dbReference>
<dbReference type="Pfam" id="PF01613">
    <property type="entry name" value="Flavin_Reduct"/>
    <property type="match status" value="1"/>
</dbReference>
<dbReference type="PANTHER" id="PTHR43241">
    <property type="entry name" value="FLAVIN REDUCTASE DOMAIN PROTEIN"/>
    <property type="match status" value="1"/>
</dbReference>
<evidence type="ECO:0000259" key="1">
    <source>
        <dbReference type="Pfam" id="PF01613"/>
    </source>
</evidence>
<protein>
    <recommendedName>
        <fullName evidence="1">Flavin reductase like domain-containing protein</fullName>
    </recommendedName>
</protein>
<feature type="domain" description="Flavin reductase like" evidence="1">
    <location>
        <begin position="22"/>
        <end position="163"/>
    </location>
</feature>
<evidence type="ECO:0000313" key="5">
    <source>
        <dbReference type="Proteomes" id="UP000323011"/>
    </source>
</evidence>
<dbReference type="Proteomes" id="UP000322899">
    <property type="component" value="Unassembled WGS sequence"/>
</dbReference>
<dbReference type="InterPro" id="IPR053310">
    <property type="entry name" value="Flavoredoxin-like"/>
</dbReference>
<evidence type="ECO:0000313" key="4">
    <source>
        <dbReference type="Proteomes" id="UP000322899"/>
    </source>
</evidence>
<name>A0A5A8ECD2_CAFRO</name>
<comment type="caution">
    <text evidence="3">The sequence shown here is derived from an EMBL/GenBank/DDBJ whole genome shotgun (WGS) entry which is preliminary data.</text>
</comment>
<dbReference type="GO" id="GO:0010181">
    <property type="term" value="F:FMN binding"/>
    <property type="evidence" value="ECO:0007669"/>
    <property type="project" value="InterPro"/>
</dbReference>
<evidence type="ECO:0000313" key="3">
    <source>
        <dbReference type="EMBL" id="KAA0175199.1"/>
    </source>
</evidence>
<gene>
    <name evidence="3" type="ORF">FNF27_03207</name>
    <name evidence="2" type="ORF">FNF29_04325</name>
</gene>
<dbReference type="Gene3D" id="2.30.110.10">
    <property type="entry name" value="Electron Transport, Fmn-binding Protein, Chain A"/>
    <property type="match status" value="1"/>
</dbReference>
<dbReference type="EMBL" id="VLTN01000024">
    <property type="protein sequence ID" value="KAA0151919.1"/>
    <property type="molecule type" value="Genomic_DNA"/>
</dbReference>
<keyword evidence="5" id="KW-1185">Reference proteome</keyword>
<dbReference type="PANTHER" id="PTHR43241:SF1">
    <property type="entry name" value="FLAVIN REDUCTASE LIKE DOMAIN-CONTAINING PROTEIN"/>
    <property type="match status" value="1"/>
</dbReference>
<dbReference type="OrthoDB" id="2145000at2759"/>